<dbReference type="EMBL" id="QURR01000006">
    <property type="protein sequence ID" value="RGE45993.1"/>
    <property type="molecule type" value="Genomic_DNA"/>
</dbReference>
<protein>
    <submittedName>
        <fullName evidence="1">Uncharacterized protein</fullName>
    </submittedName>
</protein>
<gene>
    <name evidence="1" type="ORF">DZC30_06815</name>
</gene>
<comment type="caution">
    <text evidence="1">The sequence shown here is derived from an EMBL/GenBank/DDBJ whole genome shotgun (WGS) entry which is preliminary data.</text>
</comment>
<sequence>MKELQSGDFVVVTGSSAFAGKIARLLYRAPDCDFCLPDGHSHIACQAGDWVLEFPQKVPALKRGCQSPCMTKYLCSPESQLKLLGNTGGLDVLFGTPLSTAAPTARAMAA</sequence>
<organism evidence="1 2">
    <name type="scientific">Comamonas testosteroni</name>
    <name type="common">Pseudomonas testosteroni</name>
    <dbReference type="NCBI Taxonomy" id="285"/>
    <lineage>
        <taxon>Bacteria</taxon>
        <taxon>Pseudomonadati</taxon>
        <taxon>Pseudomonadota</taxon>
        <taxon>Betaproteobacteria</taxon>
        <taxon>Burkholderiales</taxon>
        <taxon>Comamonadaceae</taxon>
        <taxon>Comamonas</taxon>
    </lineage>
</organism>
<dbReference type="OrthoDB" id="8795370at2"/>
<keyword evidence="2" id="KW-1185">Reference proteome</keyword>
<evidence type="ECO:0000313" key="2">
    <source>
        <dbReference type="Proteomes" id="UP000261948"/>
    </source>
</evidence>
<evidence type="ECO:0000313" key="1">
    <source>
        <dbReference type="EMBL" id="RGE45993.1"/>
    </source>
</evidence>
<dbReference type="Proteomes" id="UP000261948">
    <property type="component" value="Unassembled WGS sequence"/>
</dbReference>
<accession>A0A373FPB9</accession>
<proteinExistence type="predicted"/>
<dbReference type="AlphaFoldDB" id="A0A373FPB9"/>
<name>A0A373FPB9_COMTE</name>
<reference evidence="1 2" key="1">
    <citation type="submission" date="2018-08" db="EMBL/GenBank/DDBJ databases">
        <title>Comamonas testosteroni strain SWCO2.</title>
        <authorList>
            <person name="Jiang N."/>
            <person name="Zhang X.Z."/>
        </authorList>
    </citation>
    <scope>NUCLEOTIDE SEQUENCE [LARGE SCALE GENOMIC DNA]</scope>
    <source>
        <strain evidence="1 2">SWCO2</strain>
    </source>
</reference>